<keyword evidence="2" id="KW-1185">Reference proteome</keyword>
<evidence type="ECO:0000313" key="1">
    <source>
        <dbReference type="EMBL" id="KAK7472232.1"/>
    </source>
</evidence>
<dbReference type="Proteomes" id="UP001498398">
    <property type="component" value="Unassembled WGS sequence"/>
</dbReference>
<reference evidence="1 2" key="1">
    <citation type="submission" date="2024-01" db="EMBL/GenBank/DDBJ databases">
        <title>A draft genome for the cacao thread blight pathogen Marasmiellus scandens.</title>
        <authorList>
            <person name="Baruah I.K."/>
            <person name="Leung J."/>
            <person name="Bukari Y."/>
            <person name="Amoako-Attah I."/>
            <person name="Meinhardt L.W."/>
            <person name="Bailey B.A."/>
            <person name="Cohen S.P."/>
        </authorList>
    </citation>
    <scope>NUCLEOTIDE SEQUENCE [LARGE SCALE GENOMIC DNA]</scope>
    <source>
        <strain evidence="1 2">GH-19</strain>
    </source>
</reference>
<gene>
    <name evidence="1" type="ORF">VKT23_000353</name>
</gene>
<evidence type="ECO:0000313" key="2">
    <source>
        <dbReference type="Proteomes" id="UP001498398"/>
    </source>
</evidence>
<comment type="caution">
    <text evidence="1">The sequence shown here is derived from an EMBL/GenBank/DDBJ whole genome shotgun (WGS) entry which is preliminary data.</text>
</comment>
<accession>A0ABR1K7R0</accession>
<dbReference type="EMBL" id="JBANRG010000001">
    <property type="protein sequence ID" value="KAK7472232.1"/>
    <property type="molecule type" value="Genomic_DNA"/>
</dbReference>
<protein>
    <submittedName>
        <fullName evidence="1">Uncharacterized protein</fullName>
    </submittedName>
</protein>
<name>A0ABR1K7R0_9AGAR</name>
<proteinExistence type="predicted"/>
<organism evidence="1 2">
    <name type="scientific">Marasmiellus scandens</name>
    <dbReference type="NCBI Taxonomy" id="2682957"/>
    <lineage>
        <taxon>Eukaryota</taxon>
        <taxon>Fungi</taxon>
        <taxon>Dikarya</taxon>
        <taxon>Basidiomycota</taxon>
        <taxon>Agaricomycotina</taxon>
        <taxon>Agaricomycetes</taxon>
        <taxon>Agaricomycetidae</taxon>
        <taxon>Agaricales</taxon>
        <taxon>Marasmiineae</taxon>
        <taxon>Omphalotaceae</taxon>
        <taxon>Marasmiellus</taxon>
    </lineage>
</organism>
<sequence length="141" mass="16336">MDIDHSTNQRILLLYIRIIRIGLMTPNKPIVSQVHILTSLCFLRCPYRLTPILLQVQLTMYNPRAQILRIPHNILHERSKWIVPCFICRKSSPSSDSSTGVHEDEDKKVPLSHAISQSRQPYHEPTRLVMTGVMSRILLQM</sequence>